<comment type="caution">
    <text evidence="3">The sequence shown here is derived from an EMBL/GenBank/DDBJ whole genome shotgun (WGS) entry which is preliminary data.</text>
</comment>
<dbReference type="InterPro" id="IPR014973">
    <property type="entry name" value="DUF1835"/>
</dbReference>
<dbReference type="Proteomes" id="UP000005316">
    <property type="component" value="Unassembled WGS sequence"/>
</dbReference>
<proteinExistence type="predicted"/>
<dbReference type="HOGENOM" id="CLU_058771_0_0_9"/>
<sequence length="347" mass="40851">MKMEDLNWLKQAISKLDEQEAKALLHVLLVRSEQHEENELSEILQSVKESLHRLSKNDGKIEGLETVHIVFGDSTGGSLKASFRETSYELTEEIIVLSDNFSVGPIESLHTKKGLESRFQWFKENYHPFFDDFEQYKAGMVKAVEKIKAITPDQQVVIWTGENAAEQTGLRIVLYLLDKKPNKVLELNTFKAFHENFMYSQLEEEWLPRTSGELTPERLLLFYEQFELRPMRLAKRHALCDEGKNLLRMESLLRTWEHGELWHSNVDRDDDIIIRCAKYLHKEQSTYNFMKSARLIGEVIGHMQQYTGDEWIEFRLRALISKEVFVYRGDLQAMRLYEVKLNEEFLR</sequence>
<accession>F9DNY5</accession>
<feature type="domain" description="DUF1835" evidence="1">
    <location>
        <begin position="67"/>
        <end position="189"/>
    </location>
</feature>
<name>F9DNY5_9BACL</name>
<protein>
    <recommendedName>
        <fullName evidence="5">DUF1835 domain-containing protein</fullName>
    </recommendedName>
</protein>
<reference evidence="3 4" key="1">
    <citation type="submission" date="2011-04" db="EMBL/GenBank/DDBJ databases">
        <authorList>
            <person name="Muzny D."/>
            <person name="Qin X."/>
            <person name="Deng J."/>
            <person name="Jiang H."/>
            <person name="Liu Y."/>
            <person name="Qu J."/>
            <person name="Song X.-Z."/>
            <person name="Zhang L."/>
            <person name="Thornton R."/>
            <person name="Coyle M."/>
            <person name="Francisco L."/>
            <person name="Jackson L."/>
            <person name="Javaid M."/>
            <person name="Korchina V."/>
            <person name="Kovar C."/>
            <person name="Mata R."/>
            <person name="Mathew T."/>
            <person name="Ngo R."/>
            <person name="Nguyen L."/>
            <person name="Nguyen N."/>
            <person name="Okwuonu G."/>
            <person name="Ongeri F."/>
            <person name="Pham C."/>
            <person name="Simmons D."/>
            <person name="Wilczek-Boney K."/>
            <person name="Hale W."/>
            <person name="Jakkamsetti A."/>
            <person name="Pham P."/>
            <person name="Ruth R."/>
            <person name="San Lucas F."/>
            <person name="Warren J."/>
            <person name="Zhang J."/>
            <person name="Zhao Z."/>
            <person name="Zhou C."/>
            <person name="Zhu D."/>
            <person name="Lee S."/>
            <person name="Bess C."/>
            <person name="Blankenburg K."/>
            <person name="Forbes L."/>
            <person name="Fu Q."/>
            <person name="Gubbala S."/>
            <person name="Hirani K."/>
            <person name="Jayaseelan J.C."/>
            <person name="Lara F."/>
            <person name="Munidasa M."/>
            <person name="Palculict T."/>
            <person name="Patil S."/>
            <person name="Pu L.-L."/>
            <person name="Saada N."/>
            <person name="Tang L."/>
            <person name="Weissenberger G."/>
            <person name="Zhu Y."/>
            <person name="Hemphill L."/>
            <person name="Shang Y."/>
            <person name="Youmans B."/>
            <person name="Ayvaz T."/>
            <person name="Ross M."/>
            <person name="Santibanez J."/>
            <person name="Aqrawi P."/>
            <person name="Gross S."/>
            <person name="Joshi V."/>
            <person name="Fowler G."/>
            <person name="Nazareth L."/>
            <person name="Reid J."/>
            <person name="Worley K."/>
            <person name="Petrosino J."/>
            <person name="Highlander S."/>
            <person name="Gibbs R."/>
        </authorList>
    </citation>
    <scope>NUCLEOTIDE SEQUENCE [LARGE SCALE GENOMIC DNA]</scope>
    <source>
        <strain evidence="3 4">2681</strain>
    </source>
</reference>
<dbReference type="EMBL" id="AFPZ01000015">
    <property type="protein sequence ID" value="EGQ27524.1"/>
    <property type="molecule type" value="Genomic_DNA"/>
</dbReference>
<evidence type="ECO:0000259" key="2">
    <source>
        <dbReference type="Pfam" id="PF12395"/>
    </source>
</evidence>
<dbReference type="InterPro" id="IPR022123">
    <property type="entry name" value="DUF3658"/>
</dbReference>
<dbReference type="STRING" id="759851.SAMN04244570_0451"/>
<evidence type="ECO:0000259" key="1">
    <source>
        <dbReference type="Pfam" id="PF08874"/>
    </source>
</evidence>
<feature type="domain" description="DUF3658" evidence="2">
    <location>
        <begin position="234"/>
        <end position="337"/>
    </location>
</feature>
<dbReference type="Pfam" id="PF08874">
    <property type="entry name" value="DUF1835"/>
    <property type="match status" value="1"/>
</dbReference>
<organism evidence="3 4">
    <name type="scientific">Sporosarcina newyorkensis 2681</name>
    <dbReference type="NCBI Taxonomy" id="1027292"/>
    <lineage>
        <taxon>Bacteria</taxon>
        <taxon>Bacillati</taxon>
        <taxon>Bacillota</taxon>
        <taxon>Bacilli</taxon>
        <taxon>Bacillales</taxon>
        <taxon>Caryophanaceae</taxon>
        <taxon>Sporosarcina</taxon>
    </lineage>
</organism>
<evidence type="ECO:0000313" key="3">
    <source>
        <dbReference type="EMBL" id="EGQ27524.1"/>
    </source>
</evidence>
<dbReference type="AlphaFoldDB" id="F9DNY5"/>
<dbReference type="eggNOG" id="ENOG502ZC22">
    <property type="taxonomic scope" value="Bacteria"/>
</dbReference>
<dbReference type="Pfam" id="PF12395">
    <property type="entry name" value="DUF3658"/>
    <property type="match status" value="1"/>
</dbReference>
<evidence type="ECO:0000313" key="4">
    <source>
        <dbReference type="Proteomes" id="UP000005316"/>
    </source>
</evidence>
<gene>
    <name evidence="3" type="ORF">HMPREF9372_0515</name>
</gene>
<evidence type="ECO:0008006" key="5">
    <source>
        <dbReference type="Google" id="ProtNLM"/>
    </source>
</evidence>